<dbReference type="PANTHER" id="PTHR30055:SF226">
    <property type="entry name" value="HTH-TYPE TRANSCRIPTIONAL REGULATOR PKSA"/>
    <property type="match status" value="1"/>
</dbReference>
<dbReference type="Pfam" id="PF00440">
    <property type="entry name" value="TetR_N"/>
    <property type="match status" value="1"/>
</dbReference>
<reference evidence="5" key="2">
    <citation type="submission" date="2020-09" db="EMBL/GenBank/DDBJ databases">
        <authorList>
            <person name="Sun Q."/>
            <person name="Zhou Y."/>
        </authorList>
    </citation>
    <scope>NUCLEOTIDE SEQUENCE</scope>
    <source>
        <strain evidence="5">CGMCC 1.16067</strain>
    </source>
</reference>
<dbReference type="InterPro" id="IPR009057">
    <property type="entry name" value="Homeodomain-like_sf"/>
</dbReference>
<dbReference type="InterPro" id="IPR001647">
    <property type="entry name" value="HTH_TetR"/>
</dbReference>
<reference evidence="5" key="1">
    <citation type="journal article" date="2014" name="Int. J. Syst. Evol. Microbiol.">
        <title>Complete genome sequence of Corynebacterium casei LMG S-19264T (=DSM 44701T), isolated from a smear-ripened cheese.</title>
        <authorList>
            <consortium name="US DOE Joint Genome Institute (JGI-PGF)"/>
            <person name="Walter F."/>
            <person name="Albersmeier A."/>
            <person name="Kalinowski J."/>
            <person name="Ruckert C."/>
        </authorList>
    </citation>
    <scope>NUCLEOTIDE SEQUENCE</scope>
    <source>
        <strain evidence="5">CGMCC 1.16067</strain>
    </source>
</reference>
<keyword evidence="1 2" id="KW-0238">DNA-binding</keyword>
<comment type="caution">
    <text evidence="5">The sequence shown here is derived from an EMBL/GenBank/DDBJ whole genome shotgun (WGS) entry which is preliminary data.</text>
</comment>
<dbReference type="InterPro" id="IPR050109">
    <property type="entry name" value="HTH-type_TetR-like_transc_reg"/>
</dbReference>
<evidence type="ECO:0000256" key="1">
    <source>
        <dbReference type="ARBA" id="ARBA00023125"/>
    </source>
</evidence>
<evidence type="ECO:0000313" key="5">
    <source>
        <dbReference type="EMBL" id="GGF42278.1"/>
    </source>
</evidence>
<dbReference type="Gene3D" id="1.10.357.10">
    <property type="entry name" value="Tetracycline Repressor, domain 2"/>
    <property type="match status" value="1"/>
</dbReference>
<sequence>MTATPTRTKRAYDSSGRQAAAQRRRERVVEVATRLFAQHGWTGTTLALVAKEAGVSTELVSGAFGGKPGLLLTAVRSSTFGDGGDITGATAALHLEQVDDREERLDRAVEFVVRSLRTMAPLMPAMIHAAGEDAQALELIRDGRAQRAAMAHDLVTMLGEGPSDGSPDQQTVDLVYLTTSGEVYLQLTQELGWDEAHYTAWLRAELDRIIRG</sequence>
<evidence type="ECO:0000256" key="2">
    <source>
        <dbReference type="PROSITE-ProRule" id="PRU00335"/>
    </source>
</evidence>
<dbReference type="RefSeq" id="WP_188779231.1">
    <property type="nucleotide sequence ID" value="NZ_BMKQ01000001.1"/>
</dbReference>
<feature type="DNA-binding region" description="H-T-H motif" evidence="2">
    <location>
        <begin position="45"/>
        <end position="64"/>
    </location>
</feature>
<keyword evidence="6" id="KW-1185">Reference proteome</keyword>
<dbReference type="SUPFAM" id="SSF46689">
    <property type="entry name" value="Homeodomain-like"/>
    <property type="match status" value="1"/>
</dbReference>
<name>A0A917BFZ1_9ACTN</name>
<protein>
    <recommendedName>
        <fullName evidence="4">HTH tetR-type domain-containing protein</fullName>
    </recommendedName>
</protein>
<dbReference type="GO" id="GO:0000976">
    <property type="term" value="F:transcription cis-regulatory region binding"/>
    <property type="evidence" value="ECO:0007669"/>
    <property type="project" value="TreeGrafter"/>
</dbReference>
<dbReference type="EMBL" id="BMKQ01000001">
    <property type="protein sequence ID" value="GGF42278.1"/>
    <property type="molecule type" value="Genomic_DNA"/>
</dbReference>
<evidence type="ECO:0000313" key="6">
    <source>
        <dbReference type="Proteomes" id="UP000649179"/>
    </source>
</evidence>
<evidence type="ECO:0000256" key="3">
    <source>
        <dbReference type="SAM" id="MobiDB-lite"/>
    </source>
</evidence>
<dbReference type="Proteomes" id="UP000649179">
    <property type="component" value="Unassembled WGS sequence"/>
</dbReference>
<dbReference type="AlphaFoldDB" id="A0A917BFZ1"/>
<evidence type="ECO:0000259" key="4">
    <source>
        <dbReference type="PROSITE" id="PS50977"/>
    </source>
</evidence>
<feature type="region of interest" description="Disordered" evidence="3">
    <location>
        <begin position="1"/>
        <end position="24"/>
    </location>
</feature>
<dbReference type="GO" id="GO:0003700">
    <property type="term" value="F:DNA-binding transcription factor activity"/>
    <property type="evidence" value="ECO:0007669"/>
    <property type="project" value="TreeGrafter"/>
</dbReference>
<feature type="domain" description="HTH tetR-type" evidence="4">
    <location>
        <begin position="22"/>
        <end position="82"/>
    </location>
</feature>
<proteinExistence type="predicted"/>
<gene>
    <name evidence="5" type="ORF">GCM10011519_15170</name>
</gene>
<dbReference type="PROSITE" id="PS50977">
    <property type="entry name" value="HTH_TETR_2"/>
    <property type="match status" value="1"/>
</dbReference>
<dbReference type="PANTHER" id="PTHR30055">
    <property type="entry name" value="HTH-TYPE TRANSCRIPTIONAL REGULATOR RUTR"/>
    <property type="match status" value="1"/>
</dbReference>
<accession>A0A917BFZ1</accession>
<organism evidence="5 6">
    <name type="scientific">Marmoricola endophyticus</name>
    <dbReference type="NCBI Taxonomy" id="2040280"/>
    <lineage>
        <taxon>Bacteria</taxon>
        <taxon>Bacillati</taxon>
        <taxon>Actinomycetota</taxon>
        <taxon>Actinomycetes</taxon>
        <taxon>Propionibacteriales</taxon>
        <taxon>Nocardioidaceae</taxon>
        <taxon>Marmoricola</taxon>
    </lineage>
</organism>